<protein>
    <recommendedName>
        <fullName evidence="3">MAM domain-containing protein</fullName>
    </recommendedName>
</protein>
<feature type="compositionally biased region" description="Polar residues" evidence="1">
    <location>
        <begin position="728"/>
        <end position="738"/>
    </location>
</feature>
<proteinExistence type="predicted"/>
<feature type="region of interest" description="Disordered" evidence="1">
    <location>
        <begin position="72"/>
        <end position="91"/>
    </location>
</feature>
<name>A0AAT9FKN5_9BACT</name>
<dbReference type="KEGG" id="osu:NT6N_15370"/>
<dbReference type="Pfam" id="PF03372">
    <property type="entry name" value="Exo_endo_phos"/>
    <property type="match status" value="1"/>
</dbReference>
<dbReference type="PANTHER" id="PTHR14859:SF1">
    <property type="entry name" value="PGAP2-INTERACTING PROTEIN"/>
    <property type="match status" value="1"/>
</dbReference>
<reference evidence="4" key="1">
    <citation type="submission" date="2024-07" db="EMBL/GenBank/DDBJ databases">
        <title>Complete genome sequence of Verrucomicrobiaceae bacterium NT6N.</title>
        <authorList>
            <person name="Huang C."/>
            <person name="Takami H."/>
            <person name="Hamasaki K."/>
        </authorList>
    </citation>
    <scope>NUCLEOTIDE SEQUENCE</scope>
    <source>
        <strain evidence="4">NT6N</strain>
    </source>
</reference>
<evidence type="ECO:0000256" key="2">
    <source>
        <dbReference type="SAM" id="SignalP"/>
    </source>
</evidence>
<dbReference type="SUPFAM" id="SSF56219">
    <property type="entry name" value="DNase I-like"/>
    <property type="match status" value="1"/>
</dbReference>
<dbReference type="GO" id="GO:0016020">
    <property type="term" value="C:membrane"/>
    <property type="evidence" value="ECO:0007669"/>
    <property type="project" value="InterPro"/>
</dbReference>
<dbReference type="InterPro" id="IPR013320">
    <property type="entry name" value="ConA-like_dom_sf"/>
</dbReference>
<dbReference type="EMBL" id="AP026866">
    <property type="protein sequence ID" value="BDS06497.1"/>
    <property type="molecule type" value="Genomic_DNA"/>
</dbReference>
<dbReference type="InterPro" id="IPR000998">
    <property type="entry name" value="MAM_dom"/>
</dbReference>
<feature type="region of interest" description="Disordered" evidence="1">
    <location>
        <begin position="728"/>
        <end position="748"/>
    </location>
</feature>
<feature type="signal peptide" evidence="2">
    <location>
        <begin position="1"/>
        <end position="23"/>
    </location>
</feature>
<evidence type="ECO:0000256" key="1">
    <source>
        <dbReference type="SAM" id="MobiDB-lite"/>
    </source>
</evidence>
<dbReference type="GO" id="GO:0003824">
    <property type="term" value="F:catalytic activity"/>
    <property type="evidence" value="ECO:0007669"/>
    <property type="project" value="InterPro"/>
</dbReference>
<accession>A0AAT9FKN5</accession>
<gene>
    <name evidence="4" type="ORF">NT6N_15370</name>
</gene>
<organism evidence="4">
    <name type="scientific">Oceaniferula spumae</name>
    <dbReference type="NCBI Taxonomy" id="2979115"/>
    <lineage>
        <taxon>Bacteria</taxon>
        <taxon>Pseudomonadati</taxon>
        <taxon>Verrucomicrobiota</taxon>
        <taxon>Verrucomicrobiia</taxon>
        <taxon>Verrucomicrobiales</taxon>
        <taxon>Verrucomicrobiaceae</taxon>
        <taxon>Oceaniferula</taxon>
    </lineage>
</organism>
<dbReference type="Pfam" id="PF00629">
    <property type="entry name" value="MAM"/>
    <property type="match status" value="1"/>
</dbReference>
<sequence>MYSSKLHSCALAVLFFCTVSLRADEVVLAGWHDFSSGDQAHKTESNAKAAISKLRDVSGSLWGGHGARHTWGSTDGTYGPTQPVDSSATDGSMSMRVDAPSLWFTVKNGTKRNIHLSKVVFDFASVSTNAPRNLSIYYESGDLSDADETLLVKWESIFNGLAIVSDYEDKVLDLSMLNDQILGPGEEATFRFQVDTAYVNHQALGIDNIAILGDYADFSVVTYNIQGGKGNGDSTYNSQNIIDFRDNFLQGEDVICLQEVDFQNGWWDDIKSILHEYPYTYQTINRTTKYYPFSYKQTSVAILSKHPFETTHSQLIQIDPEGDEWQRHAQYVTIKLGENTVHIFNFHNTYNFNNNDFESEKAGLVKFRDNYVFPQLGITALDQADRLIMLGDFNLFHADVSAILPSTEHKYNGRDHINSMQNHNHEGHYTTVAAGLSDHPAVWASMDLQAPSPDPMTWDSTPAPYGAGALKMEVTAAADPHEVEYYFTNTTIADGSHDSGWQDSPVYVDTGLSHGFTYAYTVVARDKSNNANATTSLAGSGMAVINRLTPPYAESFETGPTTDWAQATDDDYDWWIHSGGTDTAAAGPDGASDGTYYLYAEGHQGQGRYKTASVEAHFDFSAMSAPTMTFDYHMFGEFIDYLAVDVHDGTQWIDGVWIKNGQQHASSDTPWSTATVDLSAYAGNANIKLRFRTANGHWNAADPAIDNIRVDEQMTFLYEPWAESSFASAPAGTNSSPTGDADNDGINNETEWLLNTDPMVADSAMSSMLPSGNMMTLEYSRRTVGNVTIHAQWSPDLTESSWKTTDLTEVVIADDGEIETVRVTLPMDDDCKFIRIKVQKN</sequence>
<dbReference type="SMART" id="SM00137">
    <property type="entry name" value="MAM"/>
    <property type="match status" value="1"/>
</dbReference>
<dbReference type="InterPro" id="IPR051916">
    <property type="entry name" value="GPI-anchor_lipid_remodeler"/>
</dbReference>
<dbReference type="Gene3D" id="3.60.10.10">
    <property type="entry name" value="Endonuclease/exonuclease/phosphatase"/>
    <property type="match status" value="1"/>
</dbReference>
<dbReference type="AlphaFoldDB" id="A0AAT9FKN5"/>
<dbReference type="SUPFAM" id="SSF49899">
    <property type="entry name" value="Concanavalin A-like lectins/glucanases"/>
    <property type="match status" value="1"/>
</dbReference>
<dbReference type="PANTHER" id="PTHR14859">
    <property type="entry name" value="CALCOFLUOR WHITE HYPERSENSITIVE PROTEIN PRECURSOR"/>
    <property type="match status" value="1"/>
</dbReference>
<keyword evidence="2" id="KW-0732">Signal</keyword>
<evidence type="ECO:0000313" key="4">
    <source>
        <dbReference type="EMBL" id="BDS06497.1"/>
    </source>
</evidence>
<dbReference type="PROSITE" id="PS50060">
    <property type="entry name" value="MAM_2"/>
    <property type="match status" value="1"/>
</dbReference>
<dbReference type="GO" id="GO:0006506">
    <property type="term" value="P:GPI anchor biosynthetic process"/>
    <property type="evidence" value="ECO:0007669"/>
    <property type="project" value="TreeGrafter"/>
</dbReference>
<evidence type="ECO:0000259" key="3">
    <source>
        <dbReference type="PROSITE" id="PS50060"/>
    </source>
</evidence>
<dbReference type="Gene3D" id="2.60.120.200">
    <property type="match status" value="1"/>
</dbReference>
<feature type="domain" description="MAM" evidence="3">
    <location>
        <begin position="552"/>
        <end position="710"/>
    </location>
</feature>
<dbReference type="InterPro" id="IPR036691">
    <property type="entry name" value="Endo/exonu/phosph_ase_sf"/>
</dbReference>
<dbReference type="InterPro" id="IPR005135">
    <property type="entry name" value="Endo/exonuclease/phosphatase"/>
</dbReference>
<feature type="chain" id="PRO_5043311031" description="MAM domain-containing protein" evidence="2">
    <location>
        <begin position="24"/>
        <end position="841"/>
    </location>
</feature>